<keyword evidence="2" id="KW-0732">Signal</keyword>
<evidence type="ECO:0000313" key="3">
    <source>
        <dbReference type="EMBL" id="KAJ7097042.1"/>
    </source>
</evidence>
<keyword evidence="4" id="KW-1185">Reference proteome</keyword>
<feature type="region of interest" description="Disordered" evidence="1">
    <location>
        <begin position="112"/>
        <end position="132"/>
    </location>
</feature>
<feature type="chain" id="PRO_5042059003" evidence="2">
    <location>
        <begin position="32"/>
        <end position="303"/>
    </location>
</feature>
<accession>A0AAD6UFK1</accession>
<gene>
    <name evidence="3" type="ORF">B0H15DRAFT_945722</name>
</gene>
<feature type="signal peptide" evidence="2">
    <location>
        <begin position="1"/>
        <end position="31"/>
    </location>
</feature>
<evidence type="ECO:0000313" key="4">
    <source>
        <dbReference type="Proteomes" id="UP001222325"/>
    </source>
</evidence>
<evidence type="ECO:0000256" key="1">
    <source>
        <dbReference type="SAM" id="MobiDB-lite"/>
    </source>
</evidence>
<feature type="compositionally biased region" description="Low complexity" evidence="1">
    <location>
        <begin position="113"/>
        <end position="132"/>
    </location>
</feature>
<dbReference type="AlphaFoldDB" id="A0AAD6UFK1"/>
<evidence type="ECO:0000256" key="2">
    <source>
        <dbReference type="SAM" id="SignalP"/>
    </source>
</evidence>
<organism evidence="3 4">
    <name type="scientific">Mycena belliarum</name>
    <dbReference type="NCBI Taxonomy" id="1033014"/>
    <lineage>
        <taxon>Eukaryota</taxon>
        <taxon>Fungi</taxon>
        <taxon>Dikarya</taxon>
        <taxon>Basidiomycota</taxon>
        <taxon>Agaricomycotina</taxon>
        <taxon>Agaricomycetes</taxon>
        <taxon>Agaricomycetidae</taxon>
        <taxon>Agaricales</taxon>
        <taxon>Marasmiineae</taxon>
        <taxon>Mycenaceae</taxon>
        <taxon>Mycena</taxon>
    </lineage>
</organism>
<protein>
    <submittedName>
        <fullName evidence="3">Uncharacterized protein</fullName>
    </submittedName>
</protein>
<comment type="caution">
    <text evidence="3">The sequence shown here is derived from an EMBL/GenBank/DDBJ whole genome shotgun (WGS) entry which is preliminary data.</text>
</comment>
<reference evidence="3" key="1">
    <citation type="submission" date="2023-03" db="EMBL/GenBank/DDBJ databases">
        <title>Massive genome expansion in bonnet fungi (Mycena s.s.) driven by repeated elements and novel gene families across ecological guilds.</title>
        <authorList>
            <consortium name="Lawrence Berkeley National Laboratory"/>
            <person name="Harder C.B."/>
            <person name="Miyauchi S."/>
            <person name="Viragh M."/>
            <person name="Kuo A."/>
            <person name="Thoen E."/>
            <person name="Andreopoulos B."/>
            <person name="Lu D."/>
            <person name="Skrede I."/>
            <person name="Drula E."/>
            <person name="Henrissat B."/>
            <person name="Morin E."/>
            <person name="Kohler A."/>
            <person name="Barry K."/>
            <person name="LaButti K."/>
            <person name="Morin E."/>
            <person name="Salamov A."/>
            <person name="Lipzen A."/>
            <person name="Mereny Z."/>
            <person name="Hegedus B."/>
            <person name="Baldrian P."/>
            <person name="Stursova M."/>
            <person name="Weitz H."/>
            <person name="Taylor A."/>
            <person name="Grigoriev I.V."/>
            <person name="Nagy L.G."/>
            <person name="Martin F."/>
            <person name="Kauserud H."/>
        </authorList>
    </citation>
    <scope>NUCLEOTIDE SEQUENCE</scope>
    <source>
        <strain evidence="3">CBHHK173m</strain>
    </source>
</reference>
<name>A0AAD6UFK1_9AGAR</name>
<feature type="compositionally biased region" description="Pro residues" evidence="1">
    <location>
        <begin position="62"/>
        <end position="72"/>
    </location>
</feature>
<dbReference type="Proteomes" id="UP001222325">
    <property type="component" value="Unassembled WGS sequence"/>
</dbReference>
<sequence length="303" mass="31631">MPGADLPTLGRAHSPFLALVLFVANVTLAASADSSRFPSSVSRRATGDPRVWGSSNLESSLVPPPYATPPNAAPTQPCRRLLRLRREPPCIMAADESSRLLRALGILTRVRPRAAAASTTPSKTSNSPSGSTRPALLAALLRVSRSLGSGCTRLTLPVQPSASLPSPPLSSIPIHPTAPPQVRLDSGGRTCEYFETDGLSRARSPSLALVLFVANVTLAASADSSRFPSVDTDKARFTTTRSAPSAPLRSPALAALECIATGDGCGSRVLARPALARYASQCRNDTALPLHAQCSCAASFRTS</sequence>
<feature type="region of interest" description="Disordered" evidence="1">
    <location>
        <begin position="35"/>
        <end position="75"/>
    </location>
</feature>
<dbReference type="EMBL" id="JARJCN010000010">
    <property type="protein sequence ID" value="KAJ7097042.1"/>
    <property type="molecule type" value="Genomic_DNA"/>
</dbReference>
<proteinExistence type="predicted"/>